<evidence type="ECO:0000313" key="1">
    <source>
        <dbReference type="EMBL" id="GKY87392.1"/>
    </source>
</evidence>
<evidence type="ECO:0000313" key="2">
    <source>
        <dbReference type="Proteomes" id="UP001144205"/>
    </source>
</evidence>
<dbReference type="RefSeq" id="WP_281841378.1">
    <property type="nucleotide sequence ID" value="NZ_BROH01000002.1"/>
</dbReference>
<organism evidence="1 2">
    <name type="scientific">Sinisalibacter aestuarii</name>
    <dbReference type="NCBI Taxonomy" id="2949426"/>
    <lineage>
        <taxon>Bacteria</taxon>
        <taxon>Pseudomonadati</taxon>
        <taxon>Pseudomonadota</taxon>
        <taxon>Alphaproteobacteria</taxon>
        <taxon>Rhodobacterales</taxon>
        <taxon>Roseobacteraceae</taxon>
        <taxon>Sinisalibacter</taxon>
    </lineage>
</organism>
<accession>A0ABQ5LQV1</accession>
<sequence>MPKYKDLDGDSNVVAYEYGGDWIEVEFASGTARFYLYTYNSAGALHVEAMKRLADLGDGLNAYINVNVRKDYASKR</sequence>
<gene>
    <name evidence="1" type="ORF">STA1M1_12610</name>
</gene>
<dbReference type="EMBL" id="BROH01000002">
    <property type="protein sequence ID" value="GKY87392.1"/>
    <property type="molecule type" value="Genomic_DNA"/>
</dbReference>
<keyword evidence="2" id="KW-1185">Reference proteome</keyword>
<proteinExistence type="predicted"/>
<dbReference type="Proteomes" id="UP001144205">
    <property type="component" value="Unassembled WGS sequence"/>
</dbReference>
<protein>
    <recommendedName>
        <fullName evidence="3">KTSC domain-containing protein</fullName>
    </recommendedName>
</protein>
<name>A0ABQ5LQV1_9RHOB</name>
<comment type="caution">
    <text evidence="1">The sequence shown here is derived from an EMBL/GenBank/DDBJ whole genome shotgun (WGS) entry which is preliminary data.</text>
</comment>
<evidence type="ECO:0008006" key="3">
    <source>
        <dbReference type="Google" id="ProtNLM"/>
    </source>
</evidence>
<reference evidence="1" key="1">
    <citation type="journal article" date="2023" name="Int. J. Syst. Evol. Microbiol.">
        <title>Sinisalibacter aestuarii sp. nov., isolated from estuarine sediment of the Arakawa River.</title>
        <authorList>
            <person name="Arafat S.T."/>
            <person name="Hirano S."/>
            <person name="Sato A."/>
            <person name="Takeuchi K."/>
            <person name="Yasuda T."/>
            <person name="Terahara T."/>
            <person name="Hamada M."/>
            <person name="Kobayashi T."/>
        </authorList>
    </citation>
    <scope>NUCLEOTIDE SEQUENCE</scope>
    <source>
        <strain evidence="1">B-399</strain>
    </source>
</reference>